<keyword evidence="11" id="KW-0175">Coiled coil</keyword>
<evidence type="ECO:0000256" key="7">
    <source>
        <dbReference type="ARBA" id="ARBA00022795"/>
    </source>
</evidence>
<evidence type="ECO:0000256" key="9">
    <source>
        <dbReference type="ARBA" id="ARBA00023136"/>
    </source>
</evidence>
<dbReference type="NCBIfam" id="TIGR02473">
    <property type="entry name" value="flagell_FliJ"/>
    <property type="match status" value="1"/>
</dbReference>
<keyword evidence="8" id="KW-0653">Protein transport</keyword>
<proteinExistence type="inferred from homology"/>
<dbReference type="GO" id="GO:0006935">
    <property type="term" value="P:chemotaxis"/>
    <property type="evidence" value="ECO:0007669"/>
    <property type="project" value="UniProtKB-KW"/>
</dbReference>
<evidence type="ECO:0000256" key="11">
    <source>
        <dbReference type="SAM" id="Coils"/>
    </source>
</evidence>
<keyword evidence="13" id="KW-1185">Reference proteome</keyword>
<dbReference type="KEGG" id="faf:OE104_05200"/>
<keyword evidence="6" id="KW-0145">Chemotaxis</keyword>
<dbReference type="GO" id="GO:0005886">
    <property type="term" value="C:plasma membrane"/>
    <property type="evidence" value="ECO:0007669"/>
    <property type="project" value="UniProtKB-SubCell"/>
</dbReference>
<evidence type="ECO:0000313" key="12">
    <source>
        <dbReference type="EMBL" id="WAA10715.1"/>
    </source>
</evidence>
<feature type="coiled-coil region" evidence="11">
    <location>
        <begin position="73"/>
        <end position="114"/>
    </location>
</feature>
<dbReference type="GO" id="GO:0044781">
    <property type="term" value="P:bacterial-type flagellum organization"/>
    <property type="evidence" value="ECO:0007669"/>
    <property type="project" value="UniProtKB-KW"/>
</dbReference>
<keyword evidence="12" id="KW-0282">Flagellum</keyword>
<evidence type="ECO:0000256" key="5">
    <source>
        <dbReference type="ARBA" id="ARBA00022475"/>
    </source>
</evidence>
<dbReference type="Pfam" id="PF02050">
    <property type="entry name" value="FliJ"/>
    <property type="match status" value="1"/>
</dbReference>
<evidence type="ECO:0000256" key="8">
    <source>
        <dbReference type="ARBA" id="ARBA00022927"/>
    </source>
</evidence>
<organism evidence="12 13">
    <name type="scientific">Fervidibacillus albus</name>
    <dbReference type="NCBI Taxonomy" id="2980026"/>
    <lineage>
        <taxon>Bacteria</taxon>
        <taxon>Bacillati</taxon>
        <taxon>Bacillota</taxon>
        <taxon>Bacilli</taxon>
        <taxon>Bacillales</taxon>
        <taxon>Bacillaceae</taxon>
        <taxon>Fervidibacillus</taxon>
    </lineage>
</organism>
<evidence type="ECO:0000256" key="4">
    <source>
        <dbReference type="ARBA" id="ARBA00022448"/>
    </source>
</evidence>
<evidence type="ECO:0000256" key="10">
    <source>
        <dbReference type="ARBA" id="ARBA00023225"/>
    </source>
</evidence>
<evidence type="ECO:0000256" key="3">
    <source>
        <dbReference type="ARBA" id="ARBA00020392"/>
    </source>
</evidence>
<dbReference type="Gene3D" id="1.10.287.1700">
    <property type="match status" value="1"/>
</dbReference>
<dbReference type="RefSeq" id="WP_275418515.1">
    <property type="nucleotide sequence ID" value="NZ_CP106878.1"/>
</dbReference>
<dbReference type="AlphaFoldDB" id="A0A9E8LWP2"/>
<accession>A0A9E8LWP2</accession>
<dbReference type="GO" id="GO:0009288">
    <property type="term" value="C:bacterial-type flagellum"/>
    <property type="evidence" value="ECO:0007669"/>
    <property type="project" value="InterPro"/>
</dbReference>
<keyword evidence="4" id="KW-0813">Transport</keyword>
<keyword evidence="12" id="KW-0969">Cilium</keyword>
<comment type="subcellular location">
    <subcellularLocation>
        <location evidence="1">Cell membrane</location>
        <topology evidence="1">Peripheral membrane protein</topology>
        <orientation evidence="1">Cytoplasmic side</orientation>
    </subcellularLocation>
</comment>
<dbReference type="GO" id="GO:0015031">
    <property type="term" value="P:protein transport"/>
    <property type="evidence" value="ECO:0007669"/>
    <property type="project" value="UniProtKB-KW"/>
</dbReference>
<dbReference type="GO" id="GO:0071973">
    <property type="term" value="P:bacterial-type flagellum-dependent cell motility"/>
    <property type="evidence" value="ECO:0007669"/>
    <property type="project" value="InterPro"/>
</dbReference>
<evidence type="ECO:0000256" key="1">
    <source>
        <dbReference type="ARBA" id="ARBA00004413"/>
    </source>
</evidence>
<keyword evidence="9" id="KW-0472">Membrane</keyword>
<gene>
    <name evidence="12" type="primary">fliJ</name>
    <name evidence="12" type="ORF">OE104_05200</name>
</gene>
<sequence>MNFTYKFDNILDLREREKQDAAASYQKSIDRFSKVAEKLYHLLKQKENFEQEQRKKIESGLSVQAIQLNEYYLSKLNREIDHCQREVILARTNMQREEKKLLEKNIEVKKLEILKEKEFARFLETMNREDGKITDEISMQIVAREKTV</sequence>
<dbReference type="EMBL" id="CP106878">
    <property type="protein sequence ID" value="WAA10715.1"/>
    <property type="molecule type" value="Genomic_DNA"/>
</dbReference>
<dbReference type="InterPro" id="IPR053716">
    <property type="entry name" value="Flag_assembly_chemotaxis_eff"/>
</dbReference>
<keyword evidence="5" id="KW-1003">Cell membrane</keyword>
<comment type="similarity">
    <text evidence="2">Belongs to the FliJ family.</text>
</comment>
<evidence type="ECO:0000313" key="13">
    <source>
        <dbReference type="Proteomes" id="UP001164718"/>
    </source>
</evidence>
<evidence type="ECO:0000256" key="6">
    <source>
        <dbReference type="ARBA" id="ARBA00022500"/>
    </source>
</evidence>
<keyword evidence="12" id="KW-0966">Cell projection</keyword>
<keyword evidence="10" id="KW-1006">Bacterial flagellum protein export</keyword>
<evidence type="ECO:0000256" key="2">
    <source>
        <dbReference type="ARBA" id="ARBA00010004"/>
    </source>
</evidence>
<keyword evidence="7" id="KW-1005">Bacterial flagellum biogenesis</keyword>
<protein>
    <recommendedName>
        <fullName evidence="3">Flagellar FliJ protein</fullName>
    </recommendedName>
</protein>
<dbReference type="InterPro" id="IPR012823">
    <property type="entry name" value="Flagell_FliJ"/>
</dbReference>
<dbReference type="Proteomes" id="UP001164718">
    <property type="component" value="Chromosome"/>
</dbReference>
<name>A0A9E8LWP2_9BACI</name>
<reference evidence="12" key="1">
    <citation type="submission" date="2022-09" db="EMBL/GenBank/DDBJ databases">
        <title>Complete Genomes of Fervidibacillus albus and Fervidibacillus halotolerans isolated from tidal flat sediments.</title>
        <authorList>
            <person name="Kwon K.K."/>
            <person name="Yang S.-H."/>
            <person name="Park M.J."/>
            <person name="Oh H.-M."/>
        </authorList>
    </citation>
    <scope>NUCLEOTIDE SEQUENCE</scope>
    <source>
        <strain evidence="12">MEBiC13591</strain>
    </source>
</reference>